<dbReference type="PANTHER" id="PTHR42865">
    <property type="entry name" value="PROTON/GLUTAMATE-ASPARTATE SYMPORTER"/>
    <property type="match status" value="1"/>
</dbReference>
<dbReference type="AlphaFoldDB" id="A0A9W6GQ34"/>
<reference evidence="8" key="1">
    <citation type="submission" date="2022-12" db="EMBL/GenBank/DDBJ databases">
        <title>Reference genome sequencing for broad-spectrum identification of bacterial and archaeal isolates by mass spectrometry.</title>
        <authorList>
            <person name="Sekiguchi Y."/>
            <person name="Tourlousse D.M."/>
        </authorList>
    </citation>
    <scope>NUCLEOTIDE SEQUENCE</scope>
    <source>
        <strain evidence="8">10succ1</strain>
    </source>
</reference>
<name>A0A9W6GQ34_9FUSO</name>
<evidence type="ECO:0000256" key="5">
    <source>
        <dbReference type="ARBA" id="ARBA00022989"/>
    </source>
</evidence>
<dbReference type="Pfam" id="PF00375">
    <property type="entry name" value="SDF"/>
    <property type="match status" value="1"/>
</dbReference>
<dbReference type="SUPFAM" id="SSF118215">
    <property type="entry name" value="Proton glutamate symport protein"/>
    <property type="match status" value="1"/>
</dbReference>
<dbReference type="InterPro" id="IPR001991">
    <property type="entry name" value="Na-dicarboxylate_symporter"/>
</dbReference>
<feature type="transmembrane region" description="Helical" evidence="7">
    <location>
        <begin position="222"/>
        <end position="242"/>
    </location>
</feature>
<dbReference type="PANTHER" id="PTHR42865:SF5">
    <property type="entry name" value="L-CYSTINE TRANSPORTER TCYP"/>
    <property type="match status" value="1"/>
</dbReference>
<feature type="transmembrane region" description="Helical" evidence="7">
    <location>
        <begin position="6"/>
        <end position="22"/>
    </location>
</feature>
<dbReference type="GO" id="GO:0005886">
    <property type="term" value="C:plasma membrane"/>
    <property type="evidence" value="ECO:0007669"/>
    <property type="project" value="TreeGrafter"/>
</dbReference>
<evidence type="ECO:0000313" key="8">
    <source>
        <dbReference type="EMBL" id="GLI57927.1"/>
    </source>
</evidence>
<accession>A0A9W6GQ34</accession>
<comment type="subcellular location">
    <subcellularLocation>
        <location evidence="1">Membrane</location>
        <topology evidence="1">Multi-pass membrane protein</topology>
    </subcellularLocation>
</comment>
<dbReference type="GO" id="GO:0015184">
    <property type="term" value="F:L-cystine transmembrane transporter activity"/>
    <property type="evidence" value="ECO:0007669"/>
    <property type="project" value="TreeGrafter"/>
</dbReference>
<dbReference type="InterPro" id="IPR036458">
    <property type="entry name" value="Na:dicarbo_symporter_sf"/>
</dbReference>
<feature type="transmembrane region" description="Helical" evidence="7">
    <location>
        <begin position="71"/>
        <end position="95"/>
    </location>
</feature>
<keyword evidence="9" id="KW-1185">Reference proteome</keyword>
<evidence type="ECO:0000256" key="6">
    <source>
        <dbReference type="ARBA" id="ARBA00023136"/>
    </source>
</evidence>
<organism evidence="8 9">
    <name type="scientific">Propionigenium maris DSM 9537</name>
    <dbReference type="NCBI Taxonomy" id="1123000"/>
    <lineage>
        <taxon>Bacteria</taxon>
        <taxon>Fusobacteriati</taxon>
        <taxon>Fusobacteriota</taxon>
        <taxon>Fusobacteriia</taxon>
        <taxon>Fusobacteriales</taxon>
        <taxon>Fusobacteriaceae</taxon>
        <taxon>Propionigenium</taxon>
    </lineage>
</organism>
<sequence>MVIQVLINVVVMALLATFLYTMQKKYVKFTKRVFAALGMGVVFGAILQMIYGSDSQVVGESIRWFNLIGGGYVNLLQMIVMPLIMVSITSAIINLKSGDSVGKMGGMIISILVGTTAVAALFGVLASLGFGLSAEGLASGAAEAARTAKLQDMAASRQHITSTIISVIPRNPFYAITGQGSNATLSVVLFSAFIGVSALGLRKKRPDSFELFRAMINSAHDVVMRMVTMVLRLTPFGVLALMTKVVAGSNVEDILNLIKFVGASYVALIAVFIMHMILVAMAGLNPMTFVKKTLPVLTFAFSSRSSAGTIPLNVETQRRKLGISEGVANLSASLGATIGQNGCAGIYPAMLAIMIAATPGSGIEINLSFVVSLVVVTAVSSFGVAGVGGGATFAALIVLSSLGLPVGLVGLLISIEPLIDMGRTAVNVSGAMTTGVVTGKLLGQMDTEVYNSDVDLTVEEA</sequence>
<feature type="transmembrane region" description="Helical" evidence="7">
    <location>
        <begin position="183"/>
        <end position="201"/>
    </location>
</feature>
<dbReference type="Proteomes" id="UP001144471">
    <property type="component" value="Unassembled WGS sequence"/>
</dbReference>
<feature type="transmembrane region" description="Helical" evidence="7">
    <location>
        <begin position="393"/>
        <end position="413"/>
    </location>
</feature>
<proteinExistence type="inferred from homology"/>
<evidence type="ECO:0000313" key="9">
    <source>
        <dbReference type="Proteomes" id="UP001144471"/>
    </source>
</evidence>
<comment type="similarity">
    <text evidence="2">Belongs to the dicarboxylate/amino acid:cation symporter (DAACS) (TC 2.A.23) family.</text>
</comment>
<dbReference type="RefSeq" id="WP_281837604.1">
    <property type="nucleotide sequence ID" value="NZ_BSDY01000029.1"/>
</dbReference>
<keyword evidence="5 7" id="KW-1133">Transmembrane helix</keyword>
<evidence type="ECO:0000256" key="7">
    <source>
        <dbReference type="SAM" id="Phobius"/>
    </source>
</evidence>
<keyword evidence="3" id="KW-0813">Transport</keyword>
<evidence type="ECO:0000256" key="1">
    <source>
        <dbReference type="ARBA" id="ARBA00004141"/>
    </source>
</evidence>
<gene>
    <name evidence="8" type="ORF">PM10SUCC1_34410</name>
</gene>
<evidence type="ECO:0000256" key="4">
    <source>
        <dbReference type="ARBA" id="ARBA00022692"/>
    </source>
</evidence>
<feature type="transmembrane region" description="Helical" evidence="7">
    <location>
        <begin position="367"/>
        <end position="387"/>
    </location>
</feature>
<protein>
    <submittedName>
        <fullName evidence="8">L-cystine uptake protein TcyP</fullName>
    </submittedName>
</protein>
<dbReference type="Gene3D" id="1.10.3860.10">
    <property type="entry name" value="Sodium:dicarboxylate symporter"/>
    <property type="match status" value="1"/>
</dbReference>
<feature type="transmembrane region" description="Helical" evidence="7">
    <location>
        <begin position="34"/>
        <end position="51"/>
    </location>
</feature>
<dbReference type="GO" id="GO:0015293">
    <property type="term" value="F:symporter activity"/>
    <property type="evidence" value="ECO:0007669"/>
    <property type="project" value="InterPro"/>
</dbReference>
<comment type="caution">
    <text evidence="8">The sequence shown here is derived from an EMBL/GenBank/DDBJ whole genome shotgun (WGS) entry which is preliminary data.</text>
</comment>
<keyword evidence="4 7" id="KW-0812">Transmembrane</keyword>
<dbReference type="EMBL" id="BSDY01000029">
    <property type="protein sequence ID" value="GLI57927.1"/>
    <property type="molecule type" value="Genomic_DNA"/>
</dbReference>
<evidence type="ECO:0000256" key="2">
    <source>
        <dbReference type="ARBA" id="ARBA00006148"/>
    </source>
</evidence>
<dbReference type="PRINTS" id="PR00173">
    <property type="entry name" value="EDTRNSPORT"/>
</dbReference>
<feature type="transmembrane region" description="Helical" evidence="7">
    <location>
        <begin position="262"/>
        <end position="284"/>
    </location>
</feature>
<evidence type="ECO:0000256" key="3">
    <source>
        <dbReference type="ARBA" id="ARBA00022448"/>
    </source>
</evidence>
<keyword evidence="6 7" id="KW-0472">Membrane</keyword>
<feature type="transmembrane region" description="Helical" evidence="7">
    <location>
        <begin position="107"/>
        <end position="130"/>
    </location>
</feature>